<protein>
    <submittedName>
        <fullName evidence="7">2-desacetyl-2-hydroxyethyl bacteriochlorophyllide A dehydrogenase</fullName>
    </submittedName>
</protein>
<evidence type="ECO:0000256" key="5">
    <source>
        <dbReference type="RuleBase" id="RU361277"/>
    </source>
</evidence>
<reference evidence="7 8" key="1">
    <citation type="submission" date="2021-03" db="EMBL/GenBank/DDBJ databases">
        <title>Sequencing the genomes of 1000 actinobacteria strains.</title>
        <authorList>
            <person name="Klenk H.-P."/>
        </authorList>
    </citation>
    <scope>NUCLEOTIDE SEQUENCE [LARGE SCALE GENOMIC DNA]</scope>
    <source>
        <strain evidence="7 8">DSM 12936</strain>
    </source>
</reference>
<dbReference type="SMART" id="SM00829">
    <property type="entry name" value="PKS_ER"/>
    <property type="match status" value="1"/>
</dbReference>
<dbReference type="RefSeq" id="WP_210054730.1">
    <property type="nucleotide sequence ID" value="NZ_BAAAMH010000013.1"/>
</dbReference>
<evidence type="ECO:0000313" key="8">
    <source>
        <dbReference type="Proteomes" id="UP000758168"/>
    </source>
</evidence>
<dbReference type="Pfam" id="PF00107">
    <property type="entry name" value="ADH_zinc_N"/>
    <property type="match status" value="1"/>
</dbReference>
<dbReference type="InterPro" id="IPR020843">
    <property type="entry name" value="ER"/>
</dbReference>
<dbReference type="EMBL" id="JAGIOB010000001">
    <property type="protein sequence ID" value="MBP2416771.1"/>
    <property type="molecule type" value="Genomic_DNA"/>
</dbReference>
<dbReference type="Pfam" id="PF08240">
    <property type="entry name" value="ADH_N"/>
    <property type="match status" value="1"/>
</dbReference>
<dbReference type="Proteomes" id="UP000758168">
    <property type="component" value="Unassembled WGS sequence"/>
</dbReference>
<sequence length="344" mass="35184">MTSTPTSPMRRVVVSPGRIEVVAAEVPRPGAGEVLVRTVLAGVCGSDTHAAAGHHPFVPLPYRPGHEVVGVVTALGHDAGDLAPGDRVTLEPTLPCGACKMCRTGRSNLCENLRFFGCGWEQGAMADWFTAPADRLHRIPDTIGDLDATLVEPLSSPVHAVRLAGDLTGAAVAVLGCGTIGLLTLAAVRRAGARAVVMTDPLPAKRELALRLGADAVVDARADDVVAQVRSALGESADAVFDCVANRFTVPQAVGMALKAGTVVVVGVPAGDVAVPLALIQDQQVRLQGSATYLAEDIAVATAMVAAGEVRAADLVTAEFPLDDVAAAFAASASGAHVKVVLRA</sequence>
<comment type="caution">
    <text evidence="7">The sequence shown here is derived from an EMBL/GenBank/DDBJ whole genome shotgun (WGS) entry which is preliminary data.</text>
</comment>
<comment type="cofactor">
    <cofactor evidence="1 5">
        <name>Zn(2+)</name>
        <dbReference type="ChEBI" id="CHEBI:29105"/>
    </cofactor>
</comment>
<dbReference type="InterPro" id="IPR013154">
    <property type="entry name" value="ADH-like_N"/>
</dbReference>
<feature type="domain" description="Enoyl reductase (ER)" evidence="6">
    <location>
        <begin position="17"/>
        <end position="342"/>
    </location>
</feature>
<dbReference type="InterPro" id="IPR013149">
    <property type="entry name" value="ADH-like_C"/>
</dbReference>
<keyword evidence="8" id="KW-1185">Reference proteome</keyword>
<dbReference type="InterPro" id="IPR036291">
    <property type="entry name" value="NAD(P)-bd_dom_sf"/>
</dbReference>
<organism evidence="7 8">
    <name type="scientific">Microlunatus capsulatus</name>
    <dbReference type="NCBI Taxonomy" id="99117"/>
    <lineage>
        <taxon>Bacteria</taxon>
        <taxon>Bacillati</taxon>
        <taxon>Actinomycetota</taxon>
        <taxon>Actinomycetes</taxon>
        <taxon>Propionibacteriales</taxon>
        <taxon>Propionibacteriaceae</taxon>
        <taxon>Microlunatus</taxon>
    </lineage>
</organism>
<dbReference type="InterPro" id="IPR002328">
    <property type="entry name" value="ADH_Zn_CS"/>
</dbReference>
<evidence type="ECO:0000256" key="2">
    <source>
        <dbReference type="ARBA" id="ARBA00022723"/>
    </source>
</evidence>
<accession>A0ABS4Z6U6</accession>
<evidence type="ECO:0000256" key="1">
    <source>
        <dbReference type="ARBA" id="ARBA00001947"/>
    </source>
</evidence>
<dbReference type="PROSITE" id="PS00059">
    <property type="entry name" value="ADH_ZINC"/>
    <property type="match status" value="1"/>
</dbReference>
<dbReference type="PANTHER" id="PTHR43401">
    <property type="entry name" value="L-THREONINE 3-DEHYDROGENASE"/>
    <property type="match status" value="1"/>
</dbReference>
<dbReference type="SUPFAM" id="SSF51735">
    <property type="entry name" value="NAD(P)-binding Rossmann-fold domains"/>
    <property type="match status" value="1"/>
</dbReference>
<keyword evidence="2 5" id="KW-0479">Metal-binding</keyword>
<comment type="similarity">
    <text evidence="5">Belongs to the zinc-containing alcohol dehydrogenase family.</text>
</comment>
<name>A0ABS4Z6U6_9ACTN</name>
<dbReference type="PANTHER" id="PTHR43401:SF2">
    <property type="entry name" value="L-THREONINE 3-DEHYDROGENASE"/>
    <property type="match status" value="1"/>
</dbReference>
<evidence type="ECO:0000256" key="4">
    <source>
        <dbReference type="ARBA" id="ARBA00023002"/>
    </source>
</evidence>
<evidence type="ECO:0000256" key="3">
    <source>
        <dbReference type="ARBA" id="ARBA00022833"/>
    </source>
</evidence>
<keyword evidence="4" id="KW-0560">Oxidoreductase</keyword>
<evidence type="ECO:0000313" key="7">
    <source>
        <dbReference type="EMBL" id="MBP2416771.1"/>
    </source>
</evidence>
<dbReference type="Gene3D" id="3.40.50.720">
    <property type="entry name" value="NAD(P)-binding Rossmann-like Domain"/>
    <property type="match status" value="1"/>
</dbReference>
<gene>
    <name evidence="7" type="ORF">JOF54_001693</name>
</gene>
<dbReference type="InterPro" id="IPR050129">
    <property type="entry name" value="Zn_alcohol_dh"/>
</dbReference>
<dbReference type="SUPFAM" id="SSF50129">
    <property type="entry name" value="GroES-like"/>
    <property type="match status" value="1"/>
</dbReference>
<dbReference type="InterPro" id="IPR011032">
    <property type="entry name" value="GroES-like_sf"/>
</dbReference>
<proteinExistence type="inferred from homology"/>
<dbReference type="Gene3D" id="3.90.180.10">
    <property type="entry name" value="Medium-chain alcohol dehydrogenases, catalytic domain"/>
    <property type="match status" value="1"/>
</dbReference>
<keyword evidence="3 5" id="KW-0862">Zinc</keyword>
<evidence type="ECO:0000259" key="6">
    <source>
        <dbReference type="SMART" id="SM00829"/>
    </source>
</evidence>